<dbReference type="InterPro" id="IPR009003">
    <property type="entry name" value="Peptidase_S1_PA"/>
</dbReference>
<dbReference type="PANTHER" id="PTHR24276">
    <property type="entry name" value="POLYSERASE-RELATED"/>
    <property type="match status" value="1"/>
</dbReference>
<evidence type="ECO:0000256" key="1">
    <source>
        <dbReference type="ARBA" id="ARBA00004239"/>
    </source>
</evidence>
<organism evidence="7 8">
    <name type="scientific">Leptosia nina</name>
    <dbReference type="NCBI Taxonomy" id="320188"/>
    <lineage>
        <taxon>Eukaryota</taxon>
        <taxon>Metazoa</taxon>
        <taxon>Ecdysozoa</taxon>
        <taxon>Arthropoda</taxon>
        <taxon>Hexapoda</taxon>
        <taxon>Insecta</taxon>
        <taxon>Pterygota</taxon>
        <taxon>Neoptera</taxon>
        <taxon>Endopterygota</taxon>
        <taxon>Lepidoptera</taxon>
        <taxon>Glossata</taxon>
        <taxon>Ditrysia</taxon>
        <taxon>Papilionoidea</taxon>
        <taxon>Pieridae</taxon>
        <taxon>Pierinae</taxon>
        <taxon>Leptosia</taxon>
    </lineage>
</organism>
<gene>
    <name evidence="7" type="ORF">LNINA_LOCUS7549</name>
</gene>
<dbReference type="InterPro" id="IPR050430">
    <property type="entry name" value="Peptidase_S1"/>
</dbReference>
<proteinExistence type="predicted"/>
<dbReference type="GO" id="GO:0005576">
    <property type="term" value="C:extracellular region"/>
    <property type="evidence" value="ECO:0007669"/>
    <property type="project" value="UniProtKB-SubCell"/>
</dbReference>
<evidence type="ECO:0000256" key="3">
    <source>
        <dbReference type="ARBA" id="ARBA00022801"/>
    </source>
</evidence>
<keyword evidence="3" id="KW-0378">Hydrolase</keyword>
<dbReference type="PANTHER" id="PTHR24276:SF98">
    <property type="entry name" value="FI18310P1-RELATED"/>
    <property type="match status" value="1"/>
</dbReference>
<dbReference type="PROSITE" id="PS00135">
    <property type="entry name" value="TRYPSIN_SER"/>
    <property type="match status" value="1"/>
</dbReference>
<evidence type="ECO:0000259" key="6">
    <source>
        <dbReference type="PROSITE" id="PS50240"/>
    </source>
</evidence>
<comment type="subcellular location">
    <subcellularLocation>
        <location evidence="1">Secreted</location>
        <location evidence="1">Extracellular space</location>
    </subcellularLocation>
</comment>
<comment type="caution">
    <text evidence="7">The sequence shown here is derived from an EMBL/GenBank/DDBJ whole genome shotgun (WGS) entry which is preliminary data.</text>
</comment>
<protein>
    <recommendedName>
        <fullName evidence="6">Peptidase S1 domain-containing protein</fullName>
    </recommendedName>
</protein>
<dbReference type="SUPFAM" id="SSF50494">
    <property type="entry name" value="Trypsin-like serine proteases"/>
    <property type="match status" value="1"/>
</dbReference>
<evidence type="ECO:0000256" key="2">
    <source>
        <dbReference type="ARBA" id="ARBA00022670"/>
    </source>
</evidence>
<dbReference type="InterPro" id="IPR033116">
    <property type="entry name" value="TRYPSIN_SER"/>
</dbReference>
<dbReference type="GO" id="GO:0006508">
    <property type="term" value="P:proteolysis"/>
    <property type="evidence" value="ECO:0007669"/>
    <property type="project" value="UniProtKB-KW"/>
</dbReference>
<name>A0AAV1JF58_9NEOP</name>
<dbReference type="EMBL" id="CAVLEF010000010">
    <property type="protein sequence ID" value="CAK1548129.1"/>
    <property type="molecule type" value="Genomic_DNA"/>
</dbReference>
<evidence type="ECO:0000256" key="5">
    <source>
        <dbReference type="ARBA" id="ARBA00023157"/>
    </source>
</evidence>
<evidence type="ECO:0000256" key="4">
    <source>
        <dbReference type="ARBA" id="ARBA00022825"/>
    </source>
</evidence>
<dbReference type="AlphaFoldDB" id="A0AAV1JF58"/>
<evidence type="ECO:0000313" key="8">
    <source>
        <dbReference type="Proteomes" id="UP001497472"/>
    </source>
</evidence>
<feature type="domain" description="Peptidase S1" evidence="6">
    <location>
        <begin position="1"/>
        <end position="112"/>
    </location>
</feature>
<dbReference type="InterPro" id="IPR001254">
    <property type="entry name" value="Trypsin_dom"/>
</dbReference>
<keyword evidence="8" id="KW-1185">Reference proteome</keyword>
<keyword evidence="5" id="KW-1015">Disulfide bond</keyword>
<dbReference type="GO" id="GO:0004252">
    <property type="term" value="F:serine-type endopeptidase activity"/>
    <property type="evidence" value="ECO:0007669"/>
    <property type="project" value="InterPro"/>
</dbReference>
<dbReference type="Proteomes" id="UP001497472">
    <property type="component" value="Unassembled WGS sequence"/>
</dbReference>
<dbReference type="PROSITE" id="PS50240">
    <property type="entry name" value="TRYPSIN_DOM"/>
    <property type="match status" value="1"/>
</dbReference>
<dbReference type="FunFam" id="2.40.10.10:FF:000036">
    <property type="entry name" value="Trypsin beta"/>
    <property type="match status" value="1"/>
</dbReference>
<sequence>MLNNIVFTQNNRTDRKSPNDLQKLTVKSLSVSVCQEAKNLGKYNRTHPISDRQICTFKRRRQGICTGDSGGPLVNKGEVVGITSWAIPCSRGLPDVFTRVFSFLDWIKKHTSD</sequence>
<keyword evidence="4" id="KW-0720">Serine protease</keyword>
<reference evidence="7 8" key="1">
    <citation type="submission" date="2023-11" db="EMBL/GenBank/DDBJ databases">
        <authorList>
            <person name="Okamura Y."/>
        </authorList>
    </citation>
    <scope>NUCLEOTIDE SEQUENCE [LARGE SCALE GENOMIC DNA]</scope>
</reference>
<keyword evidence="2" id="KW-0645">Protease</keyword>
<dbReference type="Gene3D" id="2.40.10.10">
    <property type="entry name" value="Trypsin-like serine proteases"/>
    <property type="match status" value="1"/>
</dbReference>
<dbReference type="InterPro" id="IPR043504">
    <property type="entry name" value="Peptidase_S1_PA_chymotrypsin"/>
</dbReference>
<accession>A0AAV1JF58</accession>
<evidence type="ECO:0000313" key="7">
    <source>
        <dbReference type="EMBL" id="CAK1548129.1"/>
    </source>
</evidence>
<dbReference type="Pfam" id="PF00089">
    <property type="entry name" value="Trypsin"/>
    <property type="match status" value="1"/>
</dbReference>